<protein>
    <submittedName>
        <fullName evidence="1">Uncharacterized protein</fullName>
    </submittedName>
</protein>
<dbReference type="RefSeq" id="WP_000656223.1">
    <property type="nucleotide sequence ID" value="NZ_JBMBUV010000011.1"/>
</dbReference>
<dbReference type="Proteomes" id="UP000268239">
    <property type="component" value="Unassembled WGS sequence"/>
</dbReference>
<accession>A0AAQ1ARW5</accession>
<dbReference type="AlphaFoldDB" id="A0AAQ1ARW5"/>
<reference evidence="1 2" key="1">
    <citation type="submission" date="2018-12" db="EMBL/GenBank/DDBJ databases">
        <title>Draft Genome Sequences Human Pathogenic Acinetobacter baumannii Strains.</title>
        <authorList>
            <person name="Madhi M."/>
            <person name="Ronco T."/>
            <person name="Olsen R.H."/>
            <person name="Hassani A."/>
        </authorList>
    </citation>
    <scope>NUCLEOTIDE SEQUENCE [LARGE SCALE GENOMIC DNA]</scope>
    <source>
        <strain evidence="1 2">AB3</strain>
    </source>
</reference>
<comment type="caution">
    <text evidence="1">The sequence shown here is derived from an EMBL/GenBank/DDBJ whole genome shotgun (WGS) entry which is preliminary data.</text>
</comment>
<dbReference type="EMBL" id="RXLU01000134">
    <property type="protein sequence ID" value="RTQ69168.1"/>
    <property type="molecule type" value="Genomic_DNA"/>
</dbReference>
<evidence type="ECO:0000313" key="1">
    <source>
        <dbReference type="EMBL" id="RTQ69168.1"/>
    </source>
</evidence>
<organism evidence="1 2">
    <name type="scientific">Acinetobacter baumannii</name>
    <dbReference type="NCBI Taxonomy" id="470"/>
    <lineage>
        <taxon>Bacteria</taxon>
        <taxon>Pseudomonadati</taxon>
        <taxon>Pseudomonadota</taxon>
        <taxon>Gammaproteobacteria</taxon>
        <taxon>Moraxellales</taxon>
        <taxon>Moraxellaceae</taxon>
        <taxon>Acinetobacter</taxon>
        <taxon>Acinetobacter calcoaceticus/baumannii complex</taxon>
    </lineage>
</organism>
<evidence type="ECO:0000313" key="2">
    <source>
        <dbReference type="Proteomes" id="UP000268239"/>
    </source>
</evidence>
<proteinExistence type="predicted"/>
<sequence>MKDYEKYIEDCYLGKISIPILKERIGSKDIDEYSFAKQLLKIAKDLKNSDAIHVAFLIFDEYELKEEDFDLLDIFFSHWHDAHEDIAFTVSKIKNCNLVDFFDKAINFIPNYMVDDSARGLARKVFFGLGENISCPNSLECLIKYSTSSDGVLKGFAQEQFQIYGK</sequence>
<name>A0AAQ1ARW5_ACIBA</name>
<gene>
    <name evidence="1" type="ORF">EJ062_18035</name>
</gene>